<gene>
    <name evidence="9" type="primary">inx</name>
    <name evidence="11" type="ORF">BJG266_LOCUS4321</name>
    <name evidence="12" type="ORF">QVE165_LOCUS17687</name>
</gene>
<evidence type="ECO:0000256" key="7">
    <source>
        <dbReference type="ARBA" id="ARBA00023136"/>
    </source>
</evidence>
<dbReference type="GO" id="GO:0005886">
    <property type="term" value="C:plasma membrane"/>
    <property type="evidence" value="ECO:0007669"/>
    <property type="project" value="UniProtKB-SubCell"/>
</dbReference>
<name>A0A814KIE2_9BILA</name>
<dbReference type="AlphaFoldDB" id="A0A814KIE2"/>
<dbReference type="Pfam" id="PF00876">
    <property type="entry name" value="Innexin"/>
    <property type="match status" value="1"/>
</dbReference>
<evidence type="ECO:0000313" key="12">
    <source>
        <dbReference type="EMBL" id="CAF1052322.1"/>
    </source>
</evidence>
<evidence type="ECO:0000256" key="9">
    <source>
        <dbReference type="RuleBase" id="RU010713"/>
    </source>
</evidence>
<dbReference type="Proteomes" id="UP000663832">
    <property type="component" value="Unassembled WGS sequence"/>
</dbReference>
<keyword evidence="5 9" id="KW-1133">Transmembrane helix</keyword>
<keyword evidence="4 9" id="KW-0812">Transmembrane</keyword>
<dbReference type="PANTHER" id="PTHR11893">
    <property type="entry name" value="INNEXIN"/>
    <property type="match status" value="1"/>
</dbReference>
<dbReference type="EMBL" id="CAJNOI010000010">
    <property type="protein sequence ID" value="CAF0784471.1"/>
    <property type="molecule type" value="Genomic_DNA"/>
</dbReference>
<dbReference type="OrthoDB" id="5867527at2759"/>
<dbReference type="GO" id="GO:0005921">
    <property type="term" value="C:gap junction"/>
    <property type="evidence" value="ECO:0007669"/>
    <property type="project" value="UniProtKB-UniRule"/>
</dbReference>
<evidence type="ECO:0000256" key="3">
    <source>
        <dbReference type="ARBA" id="ARBA00022475"/>
    </source>
</evidence>
<dbReference type="EMBL" id="CAJNOM010000102">
    <property type="protein sequence ID" value="CAF1052322.1"/>
    <property type="molecule type" value="Genomic_DNA"/>
</dbReference>
<dbReference type="GO" id="GO:0034220">
    <property type="term" value="P:monoatomic ion transmembrane transport"/>
    <property type="evidence" value="ECO:0007669"/>
    <property type="project" value="UniProtKB-KW"/>
</dbReference>
<comment type="similarity">
    <text evidence="9">Belongs to the pannexin family.</text>
</comment>
<sequence>MELVRQLAGLSVSHIRQFRDDDSYIDRLSHRYTTTLCVVFAILVTTKQYAGDPIDCWVPAQFKTSYEAYTDSYCWIANTYYIPIDQELPDDEPGRRSQDILYYQWVPFILLFQAFLFYFPRIVWRTLNVKSGLDLVNLVDAAIKYEQVEQYESRERIMSYLLINIERYISARAQLTRRHIEKRVSCIRRFFQLFCFCSNRHYGNYLVIVYFLVKLMWLVNGLAQLFLLNAFLGNDYYLFGFEVIEKLLKNQRWTENKHFPKVTYCDFKIREIGINHFYTVQCVLRINLFNEVIFIIQWFWLISVSVATIYDFLLWLYHCTVPREKIHFIRRHLGIMSSFNPQEERQLARDFVLHYLKDDGVFVTRLLSVNSSDLVVTEIINQLWIRFKTSNRLYSTSQGQNQKPNDNNNAIDTSTQAINTSLQNGNTSTNNNNRPRISRIPPPPLPPFARRTIYQQSNNDKAENIQESNKSAKDTDV</sequence>
<comment type="function">
    <text evidence="9">Structural component of the gap junctions.</text>
</comment>
<comment type="caution">
    <text evidence="9">Lacks conserved residue(s) required for the propagation of feature annotation.</text>
</comment>
<keyword evidence="13" id="KW-1185">Reference proteome</keyword>
<feature type="region of interest" description="Disordered" evidence="10">
    <location>
        <begin position="420"/>
        <end position="477"/>
    </location>
</feature>
<evidence type="ECO:0000256" key="4">
    <source>
        <dbReference type="ARBA" id="ARBA00022692"/>
    </source>
</evidence>
<keyword evidence="8 9" id="KW-0407">Ion channel</keyword>
<accession>A0A814KIE2</accession>
<protein>
    <recommendedName>
        <fullName evidence="9">Innexin</fullName>
    </recommendedName>
</protein>
<keyword evidence="7 9" id="KW-0472">Membrane</keyword>
<evidence type="ECO:0000256" key="8">
    <source>
        <dbReference type="ARBA" id="ARBA00023303"/>
    </source>
</evidence>
<proteinExistence type="inferred from homology"/>
<keyword evidence="6 9" id="KW-0406">Ion transport</keyword>
<evidence type="ECO:0000256" key="10">
    <source>
        <dbReference type="SAM" id="MobiDB-lite"/>
    </source>
</evidence>
<dbReference type="PRINTS" id="PR01262">
    <property type="entry name" value="INNEXIN"/>
</dbReference>
<feature type="transmembrane region" description="Helical" evidence="9">
    <location>
        <begin position="100"/>
        <end position="119"/>
    </location>
</feature>
<dbReference type="PROSITE" id="PS51013">
    <property type="entry name" value="PANNEXIN"/>
    <property type="match status" value="1"/>
</dbReference>
<evidence type="ECO:0000256" key="2">
    <source>
        <dbReference type="ARBA" id="ARBA00022448"/>
    </source>
</evidence>
<reference evidence="12" key="1">
    <citation type="submission" date="2021-02" db="EMBL/GenBank/DDBJ databases">
        <authorList>
            <person name="Nowell W R."/>
        </authorList>
    </citation>
    <scope>NUCLEOTIDE SEQUENCE</scope>
</reference>
<feature type="transmembrane region" description="Helical" evidence="9">
    <location>
        <begin position="295"/>
        <end position="317"/>
    </location>
</feature>
<dbReference type="PANTHER" id="PTHR11893:SF36">
    <property type="entry name" value="INNEXIN-5"/>
    <property type="match status" value="1"/>
</dbReference>
<evidence type="ECO:0000256" key="1">
    <source>
        <dbReference type="ARBA" id="ARBA00004651"/>
    </source>
</evidence>
<evidence type="ECO:0000313" key="13">
    <source>
        <dbReference type="Proteomes" id="UP000663832"/>
    </source>
</evidence>
<comment type="subcellular location">
    <subcellularLocation>
        <location evidence="1 9">Cell membrane</location>
        <topology evidence="1 9">Multi-pass membrane protein</topology>
    </subcellularLocation>
</comment>
<comment type="caution">
    <text evidence="12">The sequence shown here is derived from an EMBL/GenBank/DDBJ whole genome shotgun (WGS) entry which is preliminary data.</text>
</comment>
<feature type="transmembrane region" description="Helical" evidence="9">
    <location>
        <begin position="208"/>
        <end position="232"/>
    </location>
</feature>
<evidence type="ECO:0000256" key="6">
    <source>
        <dbReference type="ARBA" id="ARBA00023065"/>
    </source>
</evidence>
<dbReference type="InterPro" id="IPR000990">
    <property type="entry name" value="Innexin"/>
</dbReference>
<evidence type="ECO:0000256" key="5">
    <source>
        <dbReference type="ARBA" id="ARBA00022989"/>
    </source>
</evidence>
<keyword evidence="2 9" id="KW-0813">Transport</keyword>
<evidence type="ECO:0000313" key="11">
    <source>
        <dbReference type="EMBL" id="CAF0784471.1"/>
    </source>
</evidence>
<dbReference type="Proteomes" id="UP000663877">
    <property type="component" value="Unassembled WGS sequence"/>
</dbReference>
<keyword evidence="3" id="KW-1003">Cell membrane</keyword>
<feature type="compositionally biased region" description="Low complexity" evidence="10">
    <location>
        <begin position="420"/>
        <end position="439"/>
    </location>
</feature>
<feature type="compositionally biased region" description="Basic and acidic residues" evidence="10">
    <location>
        <begin position="460"/>
        <end position="477"/>
    </location>
</feature>
<organism evidence="12 13">
    <name type="scientific">Adineta steineri</name>
    <dbReference type="NCBI Taxonomy" id="433720"/>
    <lineage>
        <taxon>Eukaryota</taxon>
        <taxon>Metazoa</taxon>
        <taxon>Spiralia</taxon>
        <taxon>Gnathifera</taxon>
        <taxon>Rotifera</taxon>
        <taxon>Eurotatoria</taxon>
        <taxon>Bdelloidea</taxon>
        <taxon>Adinetida</taxon>
        <taxon>Adinetidae</taxon>
        <taxon>Adineta</taxon>
    </lineage>
</organism>